<evidence type="ECO:0000256" key="3">
    <source>
        <dbReference type="RuleBase" id="RU003616"/>
    </source>
</evidence>
<feature type="domain" description="SHSP" evidence="4">
    <location>
        <begin position="90"/>
        <end position="196"/>
    </location>
</feature>
<dbReference type="InterPro" id="IPR001436">
    <property type="entry name" value="Alpha-crystallin/sHSP_animal"/>
</dbReference>
<dbReference type="SUPFAM" id="SSF49764">
    <property type="entry name" value="HSP20-like chaperones"/>
    <property type="match status" value="1"/>
</dbReference>
<organism evidence="5">
    <name type="scientific">Tomicus yunnanensis</name>
    <dbReference type="NCBI Taxonomy" id="768153"/>
    <lineage>
        <taxon>Eukaryota</taxon>
        <taxon>Metazoa</taxon>
        <taxon>Ecdysozoa</taxon>
        <taxon>Arthropoda</taxon>
        <taxon>Hexapoda</taxon>
        <taxon>Insecta</taxon>
        <taxon>Pterygota</taxon>
        <taxon>Neoptera</taxon>
        <taxon>Endopterygota</taxon>
        <taxon>Coleoptera</taxon>
        <taxon>Polyphaga</taxon>
        <taxon>Cucujiformia</taxon>
        <taxon>Curculionidae</taxon>
        <taxon>Scolytinae</taxon>
        <taxon>Tomicus</taxon>
    </lineage>
</organism>
<dbReference type="EMBL" id="MH674344">
    <property type="protein sequence ID" value="QBM20353.1"/>
    <property type="molecule type" value="mRNA"/>
</dbReference>
<dbReference type="AlphaFoldDB" id="A0A482E8G2"/>
<dbReference type="GO" id="GO:0005634">
    <property type="term" value="C:nucleus"/>
    <property type="evidence" value="ECO:0007669"/>
    <property type="project" value="TreeGrafter"/>
</dbReference>
<sequence>MTAIQPICRTFSRLTLWKNVASTLAVPSTSTRCFSKGSLVPFGGGFYRPSNVIGEFQNRVEQMERDFDRYFGLGGFGFRPFVDFEHPTSTELFRLKNPIVEEDGVKKFKLEFDVRRFRPEDVKISTDSKAGTLTVEAKHSDEHSKFEYVRKISIPEGVKPEELTCTYKGNGVLSLEAPYVATPEKEPPKDTPIQIKHE</sequence>
<protein>
    <submittedName>
        <fullName evidence="5">Small heat shock protein</fullName>
    </submittedName>
</protein>
<dbReference type="PANTHER" id="PTHR45640:SF13">
    <property type="entry name" value="HEAT SHOCK PROTEIN 22-RELATED"/>
    <property type="match status" value="1"/>
</dbReference>
<dbReference type="Gene3D" id="2.60.40.790">
    <property type="match status" value="1"/>
</dbReference>
<dbReference type="PROSITE" id="PS01031">
    <property type="entry name" value="SHSP"/>
    <property type="match status" value="1"/>
</dbReference>
<dbReference type="InterPro" id="IPR008978">
    <property type="entry name" value="HSP20-like_chaperone"/>
</dbReference>
<reference evidence="5" key="1">
    <citation type="submission" date="2018-07" db="EMBL/GenBank/DDBJ databases">
        <authorList>
            <person name="Yang C."/>
        </authorList>
    </citation>
    <scope>NUCLEOTIDE SEQUENCE</scope>
</reference>
<evidence type="ECO:0000313" key="5">
    <source>
        <dbReference type="EMBL" id="QBM20353.1"/>
    </source>
</evidence>
<dbReference type="GO" id="GO:0009408">
    <property type="term" value="P:response to heat"/>
    <property type="evidence" value="ECO:0007669"/>
    <property type="project" value="TreeGrafter"/>
</dbReference>
<dbReference type="Pfam" id="PF00011">
    <property type="entry name" value="HSP20"/>
    <property type="match status" value="1"/>
</dbReference>
<proteinExistence type="evidence at transcript level"/>
<evidence type="ECO:0000256" key="2">
    <source>
        <dbReference type="PROSITE-ProRule" id="PRU00285"/>
    </source>
</evidence>
<dbReference type="GO" id="GO:0051082">
    <property type="term" value="F:unfolded protein binding"/>
    <property type="evidence" value="ECO:0007669"/>
    <property type="project" value="TreeGrafter"/>
</dbReference>
<dbReference type="GO" id="GO:0005737">
    <property type="term" value="C:cytoplasm"/>
    <property type="evidence" value="ECO:0007669"/>
    <property type="project" value="TreeGrafter"/>
</dbReference>
<accession>A0A482E8G2</accession>
<evidence type="ECO:0000259" key="4">
    <source>
        <dbReference type="PROSITE" id="PS01031"/>
    </source>
</evidence>
<dbReference type="GO" id="GO:0042026">
    <property type="term" value="P:protein refolding"/>
    <property type="evidence" value="ECO:0007669"/>
    <property type="project" value="TreeGrafter"/>
</dbReference>
<evidence type="ECO:0000256" key="1">
    <source>
        <dbReference type="ARBA" id="ARBA00023016"/>
    </source>
</evidence>
<keyword evidence="1 5" id="KW-0346">Stress response</keyword>
<dbReference type="InterPro" id="IPR002068">
    <property type="entry name" value="A-crystallin/Hsp20_dom"/>
</dbReference>
<comment type="similarity">
    <text evidence="2 3">Belongs to the small heat shock protein (HSP20) family.</text>
</comment>
<dbReference type="PANTHER" id="PTHR45640">
    <property type="entry name" value="HEAT SHOCK PROTEIN HSP-12.2-RELATED"/>
    <property type="match status" value="1"/>
</dbReference>
<dbReference type="CDD" id="cd06526">
    <property type="entry name" value="metazoan_ACD"/>
    <property type="match status" value="1"/>
</dbReference>
<name>A0A482E8G2_9CUCU</name>